<proteinExistence type="predicted"/>
<accession>A0A0E4C8V6</accession>
<dbReference type="Pfam" id="PF06866">
    <property type="entry name" value="DUF1256"/>
    <property type="match status" value="1"/>
</dbReference>
<organism evidence="1 2">
    <name type="scientific">Syntrophomonas zehnderi OL-4</name>
    <dbReference type="NCBI Taxonomy" id="690567"/>
    <lineage>
        <taxon>Bacteria</taxon>
        <taxon>Bacillati</taxon>
        <taxon>Bacillota</taxon>
        <taxon>Clostridia</taxon>
        <taxon>Eubacteriales</taxon>
        <taxon>Syntrophomonadaceae</taxon>
        <taxon>Syntrophomonas</taxon>
    </lineage>
</organism>
<dbReference type="InterPro" id="IPR009665">
    <property type="entry name" value="YyaC"/>
</dbReference>
<dbReference type="NCBIfam" id="TIGR02841">
    <property type="entry name" value="spore_YyaC"/>
    <property type="match status" value="1"/>
</dbReference>
<dbReference type="Proteomes" id="UP000045545">
    <property type="component" value="Unassembled WGS sequence"/>
</dbReference>
<name>A0A0E4C8V6_9FIRM</name>
<evidence type="ECO:0008006" key="3">
    <source>
        <dbReference type="Google" id="ProtNLM"/>
    </source>
</evidence>
<dbReference type="AlphaFoldDB" id="A0A0E4C8V6"/>
<dbReference type="OrthoDB" id="9815953at2"/>
<evidence type="ECO:0000313" key="2">
    <source>
        <dbReference type="Proteomes" id="UP000045545"/>
    </source>
</evidence>
<dbReference type="STRING" id="690567.1669"/>
<reference evidence="1 2" key="1">
    <citation type="submission" date="2015-03" db="EMBL/GenBank/DDBJ databases">
        <authorList>
            <person name="Murphy D."/>
        </authorList>
    </citation>
    <scope>NUCLEOTIDE SEQUENCE [LARGE SCALE GENOMIC DNA]</scope>
    <source>
        <strain evidence="1 2">OL-4</strain>
    </source>
</reference>
<sequence length="175" mass="19484">MIRISYHEPDAEIMLLNALSSSLPPSPEQLLLLCIGSERHILDCLGPLTGTMLKTRLPGLLVYGTLDQPLHANNLTRQMSEIRKKHPGTIELAIDASVGTEEEIGQLQFWQGSLIPGKALAKNLPLVGDFSLTAVVDARPRTRYQDTGNKRGLAHVYHMARLIEEAMYLWYKAVK</sequence>
<gene>
    <name evidence="1" type="ORF">1669</name>
</gene>
<dbReference type="RefSeq" id="WP_046497527.1">
    <property type="nucleotide sequence ID" value="NZ_CGIH01000027.1"/>
</dbReference>
<keyword evidence="2" id="KW-1185">Reference proteome</keyword>
<evidence type="ECO:0000313" key="1">
    <source>
        <dbReference type="EMBL" id="CFX69714.1"/>
    </source>
</evidence>
<protein>
    <recommendedName>
        <fullName evidence="3">Sporulation protein YyaC</fullName>
    </recommendedName>
</protein>
<dbReference type="EMBL" id="CGIH01000027">
    <property type="protein sequence ID" value="CFX69714.1"/>
    <property type="molecule type" value="Genomic_DNA"/>
</dbReference>
<dbReference type="InterPro" id="IPR023430">
    <property type="entry name" value="Pept_HybD-like_dom_sf"/>
</dbReference>
<dbReference type="SUPFAM" id="SSF53163">
    <property type="entry name" value="HybD-like"/>
    <property type="match status" value="1"/>
</dbReference>